<name>A0A1W2F8T4_9PSEU</name>
<evidence type="ECO:0000313" key="2">
    <source>
        <dbReference type="EMBL" id="SMD18359.1"/>
    </source>
</evidence>
<evidence type="ECO:0000256" key="1">
    <source>
        <dbReference type="SAM" id="Phobius"/>
    </source>
</evidence>
<keyword evidence="1" id="KW-1133">Transmembrane helix</keyword>
<protein>
    <submittedName>
        <fullName evidence="2">Uncharacterized protein</fullName>
    </submittedName>
</protein>
<accession>A0A1W2F8T4</accession>
<proteinExistence type="predicted"/>
<dbReference type="EMBL" id="FWYC01000012">
    <property type="protein sequence ID" value="SMD18359.1"/>
    <property type="molecule type" value="Genomic_DNA"/>
</dbReference>
<feature type="transmembrane region" description="Helical" evidence="1">
    <location>
        <begin position="99"/>
        <end position="117"/>
    </location>
</feature>
<dbReference type="Proteomes" id="UP000192840">
    <property type="component" value="Unassembled WGS sequence"/>
</dbReference>
<keyword evidence="1" id="KW-0812">Transmembrane</keyword>
<feature type="transmembrane region" description="Helical" evidence="1">
    <location>
        <begin position="34"/>
        <end position="55"/>
    </location>
</feature>
<keyword evidence="3" id="KW-1185">Reference proteome</keyword>
<gene>
    <name evidence="2" type="ORF">SAMN05660733_05369</name>
</gene>
<feature type="transmembrane region" description="Helical" evidence="1">
    <location>
        <begin position="76"/>
        <end position="93"/>
    </location>
</feature>
<organism evidence="2 3">
    <name type="scientific">Lentzea albidocapillata</name>
    <dbReference type="NCBI Taxonomy" id="40571"/>
    <lineage>
        <taxon>Bacteria</taxon>
        <taxon>Bacillati</taxon>
        <taxon>Actinomycetota</taxon>
        <taxon>Actinomycetes</taxon>
        <taxon>Pseudonocardiales</taxon>
        <taxon>Pseudonocardiaceae</taxon>
        <taxon>Lentzea</taxon>
    </lineage>
</organism>
<feature type="transmembrane region" description="Helical" evidence="1">
    <location>
        <begin position="7"/>
        <end position="28"/>
    </location>
</feature>
<keyword evidence="1" id="KW-0472">Membrane</keyword>
<dbReference type="AlphaFoldDB" id="A0A1W2F8T4"/>
<reference evidence="3" key="1">
    <citation type="submission" date="2017-04" db="EMBL/GenBank/DDBJ databases">
        <authorList>
            <person name="Varghese N."/>
            <person name="Submissions S."/>
        </authorList>
    </citation>
    <scope>NUCLEOTIDE SEQUENCE [LARGE SCALE GENOMIC DNA]</scope>
    <source>
        <strain evidence="3">DSM 44073</strain>
    </source>
</reference>
<sequence>MYRMRRVGLVFDILATASCAGVSVLALWRGHSWLFGLSLSVVMLPVFMCLFRWFVAYAFEMPAASRSELNLHAKQVFWTFAAGFLVVAVRTLAEPVSKGVTDPVSLLMLVVLVGPLVQHAVKMRHLFGDAVAQLKPPRSGRRMPGLVKRVRPPSSSRVRIAAS</sequence>
<evidence type="ECO:0000313" key="3">
    <source>
        <dbReference type="Proteomes" id="UP000192840"/>
    </source>
</evidence>